<evidence type="ECO:0000313" key="2">
    <source>
        <dbReference type="EMBL" id="CDW47357.1"/>
    </source>
</evidence>
<name>A0A0K2VB27_LEPSM</name>
<feature type="non-terminal residue" evidence="2">
    <location>
        <position position="1"/>
    </location>
</feature>
<sequence length="165" mass="18913">LIIVALVLAGISISESSTLSRTSVPIKKPFSTLYEGPWLERKEKRSNVKKYLMLYGVSGQDAQAYARGPITMECIRVTEESYKITGIQPNGDAYNTTKTWNKEVKIPYQSLGQDYEFDAEVYKDNYSRNVMRFNAYSKTNGSLVFYTERKFIRGGEMKYSHTNIE</sequence>
<feature type="signal peptide" evidence="1">
    <location>
        <begin position="1"/>
        <end position="16"/>
    </location>
</feature>
<accession>A0A0K2VB27</accession>
<organism evidence="2">
    <name type="scientific">Lepeophtheirus salmonis</name>
    <name type="common">Salmon louse</name>
    <name type="synonym">Caligus salmonis</name>
    <dbReference type="NCBI Taxonomy" id="72036"/>
    <lineage>
        <taxon>Eukaryota</taxon>
        <taxon>Metazoa</taxon>
        <taxon>Ecdysozoa</taxon>
        <taxon>Arthropoda</taxon>
        <taxon>Crustacea</taxon>
        <taxon>Multicrustacea</taxon>
        <taxon>Hexanauplia</taxon>
        <taxon>Copepoda</taxon>
        <taxon>Siphonostomatoida</taxon>
        <taxon>Caligidae</taxon>
        <taxon>Lepeophtheirus</taxon>
    </lineage>
</organism>
<feature type="non-terminal residue" evidence="2">
    <location>
        <position position="165"/>
    </location>
</feature>
<dbReference type="AlphaFoldDB" id="A0A0K2VB27"/>
<keyword evidence="1" id="KW-0732">Signal</keyword>
<reference evidence="2" key="1">
    <citation type="submission" date="2014-05" db="EMBL/GenBank/DDBJ databases">
        <authorList>
            <person name="Chronopoulou M."/>
        </authorList>
    </citation>
    <scope>NUCLEOTIDE SEQUENCE</scope>
    <source>
        <tissue evidence="2">Whole organism</tissue>
    </source>
</reference>
<evidence type="ECO:0000256" key="1">
    <source>
        <dbReference type="SAM" id="SignalP"/>
    </source>
</evidence>
<feature type="chain" id="PRO_5005489559" evidence="1">
    <location>
        <begin position="17"/>
        <end position="165"/>
    </location>
</feature>
<dbReference type="EMBL" id="HACA01029996">
    <property type="protein sequence ID" value="CDW47357.1"/>
    <property type="molecule type" value="Transcribed_RNA"/>
</dbReference>
<protein>
    <submittedName>
        <fullName evidence="2">Uncharacterized protein</fullName>
    </submittedName>
</protein>
<proteinExistence type="predicted"/>